<dbReference type="HAMAP" id="MF_01080">
    <property type="entry name" value="TruB_bact"/>
    <property type="match status" value="1"/>
</dbReference>
<proteinExistence type="inferred from homology"/>
<dbReference type="GO" id="GO:1990481">
    <property type="term" value="P:mRNA pseudouridine synthesis"/>
    <property type="evidence" value="ECO:0007669"/>
    <property type="project" value="TreeGrafter"/>
</dbReference>
<feature type="active site" description="Nucleophile" evidence="5">
    <location>
        <position position="40"/>
    </location>
</feature>
<dbReference type="GO" id="GO:0160148">
    <property type="term" value="F:tRNA pseudouridine(55) synthase activity"/>
    <property type="evidence" value="ECO:0007669"/>
    <property type="project" value="UniProtKB-EC"/>
</dbReference>
<dbReference type="SUPFAM" id="SSF55120">
    <property type="entry name" value="Pseudouridine synthase"/>
    <property type="match status" value="1"/>
</dbReference>
<comment type="similarity">
    <text evidence="2 5">Belongs to the pseudouridine synthase TruB family. Type 1 subfamily.</text>
</comment>
<comment type="caution">
    <text evidence="8">The sequence shown here is derived from an EMBL/GenBank/DDBJ whole genome shotgun (WGS) entry which is preliminary data.</text>
</comment>
<dbReference type="PANTHER" id="PTHR13767:SF2">
    <property type="entry name" value="PSEUDOURIDYLATE SYNTHASE TRUB1"/>
    <property type="match status" value="1"/>
</dbReference>
<dbReference type="AlphaFoldDB" id="A0A8J6TM37"/>
<evidence type="ECO:0000313" key="8">
    <source>
        <dbReference type="EMBL" id="MBC8361313.1"/>
    </source>
</evidence>
<dbReference type="InterPro" id="IPR032819">
    <property type="entry name" value="TruB_C"/>
</dbReference>
<name>A0A8J6TM37_9BACT</name>
<keyword evidence="4 5" id="KW-0413">Isomerase</keyword>
<dbReference type="Gene3D" id="3.30.2350.10">
    <property type="entry name" value="Pseudouridine synthase"/>
    <property type="match status" value="1"/>
</dbReference>
<evidence type="ECO:0000259" key="6">
    <source>
        <dbReference type="Pfam" id="PF01509"/>
    </source>
</evidence>
<evidence type="ECO:0000256" key="2">
    <source>
        <dbReference type="ARBA" id="ARBA00005642"/>
    </source>
</evidence>
<gene>
    <name evidence="5 8" type="primary">truB</name>
    <name evidence="8" type="ORF">H8E23_07945</name>
</gene>
<reference evidence="8 9" key="1">
    <citation type="submission" date="2020-08" db="EMBL/GenBank/DDBJ databases">
        <title>Bridging the membrane lipid divide: bacteria of the FCB group superphylum have the potential to synthesize archaeal ether lipids.</title>
        <authorList>
            <person name="Villanueva L."/>
            <person name="Von Meijenfeldt F.A.B."/>
            <person name="Westbye A.B."/>
            <person name="Yadav S."/>
            <person name="Hopmans E.C."/>
            <person name="Dutilh B.E."/>
            <person name="Sinninghe Damste J.S."/>
        </authorList>
    </citation>
    <scope>NUCLEOTIDE SEQUENCE [LARGE SCALE GENOMIC DNA]</scope>
    <source>
        <strain evidence="8">NIOZ-UU30</strain>
    </source>
</reference>
<dbReference type="InterPro" id="IPR020103">
    <property type="entry name" value="PsdUridine_synth_cat_dom_sf"/>
</dbReference>
<dbReference type="Proteomes" id="UP000603434">
    <property type="component" value="Unassembled WGS sequence"/>
</dbReference>
<dbReference type="EMBL" id="JACNJH010000129">
    <property type="protein sequence ID" value="MBC8361313.1"/>
    <property type="molecule type" value="Genomic_DNA"/>
</dbReference>
<feature type="domain" description="tRNA pseudouridylate synthase B C-terminal" evidence="7">
    <location>
        <begin position="174"/>
        <end position="217"/>
    </location>
</feature>
<evidence type="ECO:0000259" key="7">
    <source>
        <dbReference type="Pfam" id="PF16198"/>
    </source>
</evidence>
<protein>
    <recommendedName>
        <fullName evidence="5">tRNA pseudouridine synthase B</fullName>
        <ecNumber evidence="5">5.4.99.25</ecNumber>
    </recommendedName>
    <alternativeName>
        <fullName evidence="5">tRNA pseudouridine(55) synthase</fullName>
        <shortName evidence="5">Psi55 synthase</shortName>
    </alternativeName>
    <alternativeName>
        <fullName evidence="5">tRNA pseudouridylate synthase</fullName>
    </alternativeName>
    <alternativeName>
        <fullName evidence="5">tRNA-uridine isomerase</fullName>
    </alternativeName>
</protein>
<feature type="domain" description="Pseudouridine synthase II N-terminal" evidence="6">
    <location>
        <begin position="25"/>
        <end position="173"/>
    </location>
</feature>
<accession>A0A8J6TM37</accession>
<sequence length="301" mass="33101">MNKSGILVVDKPANTTSAEVVAVVKRLLGARKTGHTGTLDPFATGVLVCCVNQATKLARFFLHSSKTYEAVLQLGVATDTQDLTGTVTATCDEVRFSDRAIRSVFSQFEGTLEQFPPVYSALKYKGVPLYKLARNGKPVQKQARRICISTIEILKIDLPLVRFVVSCSAGTYIRTLCADIGASLGCGGHLKELRRIKSAGFTIAEAVTLQQIEELALSARLFERMISMSNALPQMPEHVADKALNAKIMHGRILTKKDFIPGQMDALKGFIKIVDIDKNLIAVLQWTPETNRYRYCCVFNS</sequence>
<dbReference type="Pfam" id="PF01509">
    <property type="entry name" value="TruB_N"/>
    <property type="match status" value="1"/>
</dbReference>
<evidence type="ECO:0000313" key="9">
    <source>
        <dbReference type="Proteomes" id="UP000603434"/>
    </source>
</evidence>
<dbReference type="NCBIfam" id="TIGR00431">
    <property type="entry name" value="TruB"/>
    <property type="match status" value="1"/>
</dbReference>
<comment type="catalytic activity">
    <reaction evidence="1 5">
        <text>uridine(55) in tRNA = pseudouridine(55) in tRNA</text>
        <dbReference type="Rhea" id="RHEA:42532"/>
        <dbReference type="Rhea" id="RHEA-COMP:10101"/>
        <dbReference type="Rhea" id="RHEA-COMP:10102"/>
        <dbReference type="ChEBI" id="CHEBI:65314"/>
        <dbReference type="ChEBI" id="CHEBI:65315"/>
        <dbReference type="EC" id="5.4.99.25"/>
    </reaction>
</comment>
<dbReference type="InterPro" id="IPR002501">
    <property type="entry name" value="PsdUridine_synth_N"/>
</dbReference>
<keyword evidence="3 5" id="KW-0819">tRNA processing</keyword>
<evidence type="ECO:0000256" key="5">
    <source>
        <dbReference type="HAMAP-Rule" id="MF_01080"/>
    </source>
</evidence>
<dbReference type="EC" id="5.4.99.25" evidence="5"/>
<evidence type="ECO:0000256" key="4">
    <source>
        <dbReference type="ARBA" id="ARBA00023235"/>
    </source>
</evidence>
<dbReference type="PANTHER" id="PTHR13767">
    <property type="entry name" value="TRNA-PSEUDOURIDINE SYNTHASE"/>
    <property type="match status" value="1"/>
</dbReference>
<evidence type="ECO:0000256" key="1">
    <source>
        <dbReference type="ARBA" id="ARBA00000385"/>
    </source>
</evidence>
<dbReference type="GO" id="GO:0003723">
    <property type="term" value="F:RNA binding"/>
    <property type="evidence" value="ECO:0007669"/>
    <property type="project" value="InterPro"/>
</dbReference>
<organism evidence="8 9">
    <name type="scientific">Candidatus Desulfatibia profunda</name>
    <dbReference type="NCBI Taxonomy" id="2841695"/>
    <lineage>
        <taxon>Bacteria</taxon>
        <taxon>Pseudomonadati</taxon>
        <taxon>Thermodesulfobacteriota</taxon>
        <taxon>Desulfobacteria</taxon>
        <taxon>Desulfobacterales</taxon>
        <taxon>Desulfobacterales incertae sedis</taxon>
        <taxon>Candidatus Desulfatibia</taxon>
    </lineage>
</organism>
<comment type="function">
    <text evidence="5">Responsible for synthesis of pseudouridine from uracil-55 in the psi GC loop of transfer RNAs.</text>
</comment>
<evidence type="ECO:0000256" key="3">
    <source>
        <dbReference type="ARBA" id="ARBA00022694"/>
    </source>
</evidence>
<dbReference type="Pfam" id="PF16198">
    <property type="entry name" value="TruB_C_2"/>
    <property type="match status" value="1"/>
</dbReference>
<dbReference type="InterPro" id="IPR014780">
    <property type="entry name" value="tRNA_psdUridine_synth_TruB"/>
</dbReference>
<dbReference type="CDD" id="cd02573">
    <property type="entry name" value="PseudoU_synth_EcTruB"/>
    <property type="match status" value="1"/>
</dbReference>
<dbReference type="GO" id="GO:0031119">
    <property type="term" value="P:tRNA pseudouridine synthesis"/>
    <property type="evidence" value="ECO:0007669"/>
    <property type="project" value="UniProtKB-UniRule"/>
</dbReference>